<dbReference type="InterPro" id="IPR011009">
    <property type="entry name" value="Kinase-like_dom_sf"/>
</dbReference>
<evidence type="ECO:0000313" key="2">
    <source>
        <dbReference type="Proteomes" id="UP001367676"/>
    </source>
</evidence>
<dbReference type="AlphaFoldDB" id="A0AAN9TJJ5"/>
<dbReference type="PANTHER" id="PTHR11012">
    <property type="entry name" value="PROTEIN KINASE-LIKE DOMAIN-CONTAINING"/>
    <property type="match status" value="1"/>
</dbReference>
<reference evidence="1 2" key="1">
    <citation type="submission" date="2024-03" db="EMBL/GenBank/DDBJ databases">
        <title>Adaptation during the transition from Ophiocordyceps entomopathogen to insect associate is accompanied by gene loss and intensified selection.</title>
        <authorList>
            <person name="Ward C.M."/>
            <person name="Onetto C.A."/>
            <person name="Borneman A.R."/>
        </authorList>
    </citation>
    <scope>NUCLEOTIDE SEQUENCE [LARGE SCALE GENOMIC DNA]</scope>
    <source>
        <strain evidence="1">AWRI1</strain>
        <tissue evidence="1">Single Adult Female</tissue>
    </source>
</reference>
<sequence>MSSDITENFIMDILKECFPQASDIQFTDNLRTELNQNYTSDIKYLFVKYRKNNENHQIELAIKMPRQRHQSQFYEKLNFFNKEALVYDKMLPLVHQLLDSPLAPLHYHTTDSKILVVEDLSAQGYESRDKRNSLNLQQSYPILKTISHFHAATHKIHQSHPDLLSEPMFQRSAYIEVRRNIASAWEPILCDLLKMKNASNLIPKFAKAVSFINQDHFIVDLFKVTYSTRKRMSTIKGLRTEILLP</sequence>
<dbReference type="Pfam" id="PF02958">
    <property type="entry name" value="EcKL"/>
    <property type="match status" value="1"/>
</dbReference>
<keyword evidence="2" id="KW-1185">Reference proteome</keyword>
<dbReference type="PANTHER" id="PTHR11012:SF56">
    <property type="entry name" value="CHK KINASE-LIKE DOMAIN-CONTAINING PROTEIN-RELATED"/>
    <property type="match status" value="1"/>
</dbReference>
<comment type="caution">
    <text evidence="1">The sequence shown here is derived from an EMBL/GenBank/DDBJ whole genome shotgun (WGS) entry which is preliminary data.</text>
</comment>
<protein>
    <submittedName>
        <fullName evidence="1">Uncharacterized protein</fullName>
    </submittedName>
</protein>
<dbReference type="Proteomes" id="UP001367676">
    <property type="component" value="Unassembled WGS sequence"/>
</dbReference>
<name>A0AAN9TJJ5_9HEMI</name>
<evidence type="ECO:0000313" key="1">
    <source>
        <dbReference type="EMBL" id="KAK7597931.1"/>
    </source>
</evidence>
<accession>A0AAN9TJJ5</accession>
<gene>
    <name evidence="1" type="ORF">V9T40_014887</name>
</gene>
<proteinExistence type="predicted"/>
<dbReference type="SUPFAM" id="SSF56112">
    <property type="entry name" value="Protein kinase-like (PK-like)"/>
    <property type="match status" value="1"/>
</dbReference>
<organism evidence="1 2">
    <name type="scientific">Parthenolecanium corni</name>
    <dbReference type="NCBI Taxonomy" id="536013"/>
    <lineage>
        <taxon>Eukaryota</taxon>
        <taxon>Metazoa</taxon>
        <taxon>Ecdysozoa</taxon>
        <taxon>Arthropoda</taxon>
        <taxon>Hexapoda</taxon>
        <taxon>Insecta</taxon>
        <taxon>Pterygota</taxon>
        <taxon>Neoptera</taxon>
        <taxon>Paraneoptera</taxon>
        <taxon>Hemiptera</taxon>
        <taxon>Sternorrhyncha</taxon>
        <taxon>Coccoidea</taxon>
        <taxon>Coccidae</taxon>
        <taxon>Parthenolecanium</taxon>
    </lineage>
</organism>
<dbReference type="InterPro" id="IPR004119">
    <property type="entry name" value="EcKL"/>
</dbReference>
<dbReference type="EMBL" id="JBBCAQ010000016">
    <property type="protein sequence ID" value="KAK7597931.1"/>
    <property type="molecule type" value="Genomic_DNA"/>
</dbReference>